<evidence type="ECO:0000256" key="1">
    <source>
        <dbReference type="SAM" id="Phobius"/>
    </source>
</evidence>
<keyword evidence="3" id="KW-0548">Nucleotidyltransferase</keyword>
<reference evidence="3" key="1">
    <citation type="journal article" date="2019" name="Sci. Rep.">
        <title>Draft genome of Tanacetum cinerariifolium, the natural source of mosquito coil.</title>
        <authorList>
            <person name="Yamashiro T."/>
            <person name="Shiraishi A."/>
            <person name="Satake H."/>
            <person name="Nakayama K."/>
        </authorList>
    </citation>
    <scope>NUCLEOTIDE SEQUENCE</scope>
</reference>
<proteinExistence type="predicted"/>
<keyword evidence="3" id="KW-0695">RNA-directed DNA polymerase</keyword>
<gene>
    <name evidence="3" type="ORF">Tci_529552</name>
</gene>
<sequence>MLSGRTHADFNNLLMDISSLDTDVGRYTPIFTLSTENIYSVSLARKYLDDCMLPSSLPCTNWYKVLPRKVNIFMWQLFLDRLPHRLNLSSRGLDFDSITCPVCNGFVESNSHVFFSCSSASNIWSLVCGWCDLKFPLLSSCNDWDSWFLPCQATKDEKDRAYVIFASTCWTICVLRIISLSILKL</sequence>
<organism evidence="3">
    <name type="scientific">Tanacetum cinerariifolium</name>
    <name type="common">Dalmatian daisy</name>
    <name type="synonym">Chrysanthemum cinerariifolium</name>
    <dbReference type="NCBI Taxonomy" id="118510"/>
    <lineage>
        <taxon>Eukaryota</taxon>
        <taxon>Viridiplantae</taxon>
        <taxon>Streptophyta</taxon>
        <taxon>Embryophyta</taxon>
        <taxon>Tracheophyta</taxon>
        <taxon>Spermatophyta</taxon>
        <taxon>Magnoliopsida</taxon>
        <taxon>eudicotyledons</taxon>
        <taxon>Gunneridae</taxon>
        <taxon>Pentapetalae</taxon>
        <taxon>asterids</taxon>
        <taxon>campanulids</taxon>
        <taxon>Asterales</taxon>
        <taxon>Asteraceae</taxon>
        <taxon>Asteroideae</taxon>
        <taxon>Anthemideae</taxon>
        <taxon>Anthemidinae</taxon>
        <taxon>Tanacetum</taxon>
    </lineage>
</organism>
<name>A0A699IFX0_TANCI</name>
<keyword evidence="3" id="KW-0808">Transferase</keyword>
<accession>A0A699IFX0</accession>
<keyword evidence="1" id="KW-1133">Transmembrane helix</keyword>
<keyword evidence="1" id="KW-0812">Transmembrane</keyword>
<keyword evidence="1" id="KW-0472">Membrane</keyword>
<dbReference type="Pfam" id="PF13966">
    <property type="entry name" value="zf-RVT"/>
    <property type="match status" value="1"/>
</dbReference>
<feature type="domain" description="Reverse transcriptase zinc-binding" evidence="2">
    <location>
        <begin position="59"/>
        <end position="124"/>
    </location>
</feature>
<evidence type="ECO:0000313" key="3">
    <source>
        <dbReference type="EMBL" id="GEZ57579.1"/>
    </source>
</evidence>
<dbReference type="AlphaFoldDB" id="A0A699IFX0"/>
<dbReference type="EMBL" id="BKCJ010295806">
    <property type="protein sequence ID" value="GEZ57579.1"/>
    <property type="molecule type" value="Genomic_DNA"/>
</dbReference>
<dbReference type="GO" id="GO:0003964">
    <property type="term" value="F:RNA-directed DNA polymerase activity"/>
    <property type="evidence" value="ECO:0007669"/>
    <property type="project" value="UniProtKB-KW"/>
</dbReference>
<comment type="caution">
    <text evidence="3">The sequence shown here is derived from an EMBL/GenBank/DDBJ whole genome shotgun (WGS) entry which is preliminary data.</text>
</comment>
<dbReference type="InterPro" id="IPR026960">
    <property type="entry name" value="RVT-Znf"/>
</dbReference>
<protein>
    <submittedName>
        <fullName evidence="3">RNA-directed DNA polymerase, eukaryota</fullName>
    </submittedName>
</protein>
<feature type="transmembrane region" description="Helical" evidence="1">
    <location>
        <begin position="161"/>
        <end position="183"/>
    </location>
</feature>
<evidence type="ECO:0000259" key="2">
    <source>
        <dbReference type="Pfam" id="PF13966"/>
    </source>
</evidence>